<evidence type="ECO:0000313" key="2">
    <source>
        <dbReference type="EMBL" id="KST64674.1"/>
    </source>
</evidence>
<keyword evidence="3" id="KW-1185">Reference proteome</keyword>
<dbReference type="Proteomes" id="UP000053372">
    <property type="component" value="Unassembled WGS sequence"/>
</dbReference>
<evidence type="ECO:0000313" key="3">
    <source>
        <dbReference type="Proteomes" id="UP000053372"/>
    </source>
</evidence>
<dbReference type="PANTHER" id="PTHR34365">
    <property type="entry name" value="ENOLASE (DUF1399)"/>
    <property type="match status" value="1"/>
</dbReference>
<dbReference type="RefSeq" id="WP_058184139.1">
    <property type="nucleotide sequence ID" value="NZ_LMTZ01000118.1"/>
</dbReference>
<protein>
    <recommendedName>
        <fullName evidence="4">Glycine-rich domain-containing protein-like</fullName>
    </recommendedName>
</protein>
<dbReference type="EMBL" id="LMTZ01000129">
    <property type="protein sequence ID" value="KST63964.1"/>
    <property type="molecule type" value="Genomic_DNA"/>
</dbReference>
<reference evidence="1 3" key="1">
    <citation type="journal article" date="2015" name="Genome Announc.">
        <title>Draft Genome of the Euendolithic (true boring) Cyanobacterium Mastigocoleus testarum strain BC008.</title>
        <authorList>
            <person name="Guida B.S."/>
            <person name="Garcia-Pichel F."/>
        </authorList>
    </citation>
    <scope>NUCLEOTIDE SEQUENCE [LARGE SCALE GENOMIC DNA]</scope>
    <source>
        <strain evidence="1 3">BC008</strain>
    </source>
</reference>
<proteinExistence type="predicted"/>
<organism evidence="1 3">
    <name type="scientific">Mastigocoleus testarum BC008</name>
    <dbReference type="NCBI Taxonomy" id="371196"/>
    <lineage>
        <taxon>Bacteria</taxon>
        <taxon>Bacillati</taxon>
        <taxon>Cyanobacteriota</taxon>
        <taxon>Cyanophyceae</taxon>
        <taxon>Nostocales</taxon>
        <taxon>Hapalosiphonaceae</taxon>
        <taxon>Mastigocoleus</taxon>
    </lineage>
</organism>
<sequence length="169" mass="19879">MLIAKQTVSSQIKVFTEKLRQLDLGPIAYKLMNDSNGLGWSREKTSQAISRYLMFLTLIYLYPNRQFVPSREIDLVWHFHIIDTIKYAQDCQILFGYFIHHFPYFGNRDAADRKNLEFIFKQTQVLFEEHFGPNSLTEEGVSEAADCQPIGYIYNFVRPRIEINLMELV</sequence>
<name>A0A0V7ZHY2_9CYAN</name>
<evidence type="ECO:0008006" key="4">
    <source>
        <dbReference type="Google" id="ProtNLM"/>
    </source>
</evidence>
<comment type="caution">
    <text evidence="1">The sequence shown here is derived from an EMBL/GenBank/DDBJ whole genome shotgun (WGS) entry which is preliminary data.</text>
</comment>
<dbReference type="OrthoDB" id="278697at2"/>
<gene>
    <name evidence="1" type="ORF">BC008_39885</name>
    <name evidence="2" type="ORF">BC008_40860</name>
</gene>
<dbReference type="AlphaFoldDB" id="A0A0V7ZHY2"/>
<evidence type="ECO:0000313" key="1">
    <source>
        <dbReference type="EMBL" id="KST63964.1"/>
    </source>
</evidence>
<dbReference type="EMBL" id="LMTZ01000118">
    <property type="protein sequence ID" value="KST64674.1"/>
    <property type="molecule type" value="Genomic_DNA"/>
</dbReference>
<accession>A0A0V7ZHY2</accession>
<dbReference type="Pfam" id="PF07173">
    <property type="entry name" value="GRDP-like"/>
    <property type="match status" value="1"/>
</dbReference>
<dbReference type="PANTHER" id="PTHR34365:SF7">
    <property type="entry name" value="GLYCINE-RICH DOMAIN-CONTAINING PROTEIN 1"/>
    <property type="match status" value="1"/>
</dbReference>
<dbReference type="InterPro" id="IPR009836">
    <property type="entry name" value="GRDP-like"/>
</dbReference>